<evidence type="ECO:0000259" key="8">
    <source>
        <dbReference type="PROSITE" id="PS50835"/>
    </source>
</evidence>
<protein>
    <submittedName>
        <fullName evidence="10">Butyrophilin subfamily 2 member A1-like</fullName>
    </submittedName>
</protein>
<dbReference type="SUPFAM" id="SSF48726">
    <property type="entry name" value="Immunoglobulin"/>
    <property type="match status" value="2"/>
</dbReference>
<dbReference type="Pfam" id="PF22705">
    <property type="entry name" value="C2-set_3"/>
    <property type="match status" value="1"/>
</dbReference>
<sequence>MGSSTPASPTMIRISGLEIPNAFSVLVPDSSISAKLGASVVLRCGVSPSLSAVELEVRWYRPAKFNTPILFYSEQKFQDTSVDLDYRGRVSLIGRLEEGNVSLRLENITLSDRGQYECYVSNGTRHDNGMTSLTVNVLGSVPVLSFTETEEEQVNVTCVSDGWSPQPTVTWRDRDGKEIKHSINVMYEKDIQDVVSVSSWLLFSPSESEWISCSVSLSDQEKRESRMLPVRGKTSFSSPTGSEPSWRAFIVMLVISLLTFSVICILLFILYKKRDQNNQEDTEPAGIICPEIGLTSSEDHSSPDEWIVIEETEAEAVKITLDPEEIPNTLKQNRNSIHCHNPNNASPDEKREETRTFALCKEQLSTGKHYWEVKVWKKSKAKLSWYVGVACDNAERFYSVPLTPENGFWVLSYEEEQGVYINADPITQIQYRCPRCGNHSTSGRKVLEQVVTTAWFMVKGFPVIKVTHTMWYIRKAYGTRMDPSHSSHELYASLLPGSRLSSIWAKAIRFKNTYFPQAVQNT</sequence>
<evidence type="ECO:0000256" key="7">
    <source>
        <dbReference type="SAM" id="Phobius"/>
    </source>
</evidence>
<dbReference type="Proteomes" id="UP000504632">
    <property type="component" value="Chromosome 11"/>
</dbReference>
<dbReference type="InterPro" id="IPR013320">
    <property type="entry name" value="ConA-like_dom_sf"/>
</dbReference>
<dbReference type="FunFam" id="2.60.40.10:FF:000142">
    <property type="entry name" value="V-set domain-containing T-cell activation inhibitor 1"/>
    <property type="match status" value="1"/>
</dbReference>
<dbReference type="SMART" id="SM00406">
    <property type="entry name" value="IGv"/>
    <property type="match status" value="1"/>
</dbReference>
<proteinExistence type="predicted"/>
<comment type="subcellular location">
    <subcellularLocation>
        <location evidence="1">Membrane</location>
    </subcellularLocation>
</comment>
<evidence type="ECO:0000256" key="5">
    <source>
        <dbReference type="ARBA" id="ARBA00023180"/>
    </source>
</evidence>
<dbReference type="PANTHER" id="PTHR24100">
    <property type="entry name" value="BUTYROPHILIN"/>
    <property type="match status" value="1"/>
</dbReference>
<dbReference type="RefSeq" id="XP_030643728.1">
    <property type="nucleotide sequence ID" value="XM_030787868.1"/>
</dbReference>
<dbReference type="Gene3D" id="2.60.40.10">
    <property type="entry name" value="Immunoglobulins"/>
    <property type="match status" value="2"/>
</dbReference>
<dbReference type="InterPro" id="IPR013106">
    <property type="entry name" value="Ig_V-set"/>
</dbReference>
<name>A0A6J2WHD5_CHACN</name>
<keyword evidence="7" id="KW-1133">Transmembrane helix</keyword>
<evidence type="ECO:0000256" key="1">
    <source>
        <dbReference type="ARBA" id="ARBA00004370"/>
    </source>
</evidence>
<evidence type="ECO:0000313" key="9">
    <source>
        <dbReference type="Proteomes" id="UP000504632"/>
    </source>
</evidence>
<dbReference type="InterPro" id="IPR007110">
    <property type="entry name" value="Ig-like_dom"/>
</dbReference>
<dbReference type="InterPro" id="IPR043136">
    <property type="entry name" value="B30.2/SPRY_sf"/>
</dbReference>
<feature type="domain" description="Ig-like" evidence="8">
    <location>
        <begin position="142"/>
        <end position="229"/>
    </location>
</feature>
<keyword evidence="3 7" id="KW-0472">Membrane</keyword>
<dbReference type="OrthoDB" id="10055806at2759"/>
<evidence type="ECO:0000256" key="4">
    <source>
        <dbReference type="ARBA" id="ARBA00023157"/>
    </source>
</evidence>
<reference evidence="9" key="1">
    <citation type="submission" date="2024-06" db="UniProtKB">
        <authorList>
            <consortium name="RefSeq"/>
        </authorList>
    </citation>
    <scope>NUCLEOTIDE SEQUENCE [LARGE SCALE GENOMIC DNA]</scope>
</reference>
<dbReference type="Gene3D" id="2.60.120.920">
    <property type="match status" value="1"/>
</dbReference>
<reference evidence="10" key="2">
    <citation type="submission" date="2025-08" db="UniProtKB">
        <authorList>
            <consortium name="RefSeq"/>
        </authorList>
    </citation>
    <scope>IDENTIFICATION</scope>
</reference>
<dbReference type="Pfam" id="PF07686">
    <property type="entry name" value="V-set"/>
    <property type="match status" value="1"/>
</dbReference>
<dbReference type="GO" id="GO:1903037">
    <property type="term" value="P:regulation of leukocyte cell-cell adhesion"/>
    <property type="evidence" value="ECO:0007669"/>
    <property type="project" value="UniProtKB-ARBA"/>
</dbReference>
<dbReference type="GO" id="GO:0001817">
    <property type="term" value="P:regulation of cytokine production"/>
    <property type="evidence" value="ECO:0007669"/>
    <property type="project" value="TreeGrafter"/>
</dbReference>
<dbReference type="GO" id="GO:0050863">
    <property type="term" value="P:regulation of T cell activation"/>
    <property type="evidence" value="ECO:0007669"/>
    <property type="project" value="UniProtKB-ARBA"/>
</dbReference>
<dbReference type="AlphaFoldDB" id="A0A6J2WHD5"/>
<dbReference type="InterPro" id="IPR003599">
    <property type="entry name" value="Ig_sub"/>
</dbReference>
<dbReference type="InParanoid" id="A0A6J2WHD5"/>
<evidence type="ECO:0000256" key="6">
    <source>
        <dbReference type="ARBA" id="ARBA00023319"/>
    </source>
</evidence>
<dbReference type="InterPro" id="IPR013783">
    <property type="entry name" value="Ig-like_fold"/>
</dbReference>
<dbReference type="GeneID" id="115823845"/>
<keyword evidence="4" id="KW-1015">Disulfide bond</keyword>
<dbReference type="SMART" id="SM00409">
    <property type="entry name" value="IG"/>
    <property type="match status" value="1"/>
</dbReference>
<dbReference type="InterPro" id="IPR050504">
    <property type="entry name" value="IgSF_BTN/MOG"/>
</dbReference>
<dbReference type="GO" id="GO:0005102">
    <property type="term" value="F:signaling receptor binding"/>
    <property type="evidence" value="ECO:0007669"/>
    <property type="project" value="TreeGrafter"/>
</dbReference>
<dbReference type="SUPFAM" id="SSF49899">
    <property type="entry name" value="Concanavalin A-like lectins/glucanases"/>
    <property type="match status" value="1"/>
</dbReference>
<keyword evidence="5" id="KW-0325">Glycoprotein</keyword>
<organism evidence="9 10">
    <name type="scientific">Chanos chanos</name>
    <name type="common">Milkfish</name>
    <name type="synonym">Mugil chanos</name>
    <dbReference type="NCBI Taxonomy" id="29144"/>
    <lineage>
        <taxon>Eukaryota</taxon>
        <taxon>Metazoa</taxon>
        <taxon>Chordata</taxon>
        <taxon>Craniata</taxon>
        <taxon>Vertebrata</taxon>
        <taxon>Euteleostomi</taxon>
        <taxon>Actinopterygii</taxon>
        <taxon>Neopterygii</taxon>
        <taxon>Teleostei</taxon>
        <taxon>Ostariophysi</taxon>
        <taxon>Gonorynchiformes</taxon>
        <taxon>Chanidae</taxon>
        <taxon>Chanos</taxon>
    </lineage>
</organism>
<dbReference type="InterPro" id="IPR036179">
    <property type="entry name" value="Ig-like_dom_sf"/>
</dbReference>
<keyword evidence="7" id="KW-0812">Transmembrane</keyword>
<feature type="transmembrane region" description="Helical" evidence="7">
    <location>
        <begin position="246"/>
        <end position="271"/>
    </location>
</feature>
<evidence type="ECO:0000256" key="2">
    <source>
        <dbReference type="ARBA" id="ARBA00022729"/>
    </source>
</evidence>
<evidence type="ECO:0000256" key="3">
    <source>
        <dbReference type="ARBA" id="ARBA00023136"/>
    </source>
</evidence>
<keyword evidence="9" id="KW-1185">Reference proteome</keyword>
<dbReference type="GO" id="GO:0050852">
    <property type="term" value="P:T cell receptor signaling pathway"/>
    <property type="evidence" value="ECO:0007669"/>
    <property type="project" value="TreeGrafter"/>
</dbReference>
<dbReference type="InterPro" id="IPR053896">
    <property type="entry name" value="BTN3A2-like_Ig-C"/>
</dbReference>
<dbReference type="InterPro" id="IPR003598">
    <property type="entry name" value="Ig_sub2"/>
</dbReference>
<dbReference type="GO" id="GO:0009897">
    <property type="term" value="C:external side of plasma membrane"/>
    <property type="evidence" value="ECO:0007669"/>
    <property type="project" value="TreeGrafter"/>
</dbReference>
<dbReference type="SMART" id="SM00408">
    <property type="entry name" value="IGc2"/>
    <property type="match status" value="1"/>
</dbReference>
<dbReference type="PANTHER" id="PTHR24100:SF149">
    <property type="entry name" value="BG-LIKE ANTIGEN 1-RELATED"/>
    <property type="match status" value="1"/>
</dbReference>
<evidence type="ECO:0000313" key="10">
    <source>
        <dbReference type="RefSeq" id="XP_030643728.1"/>
    </source>
</evidence>
<gene>
    <name evidence="10" type="primary">LOC115823845</name>
</gene>
<keyword evidence="6" id="KW-0393">Immunoglobulin domain</keyword>
<accession>A0A6J2WHD5</accession>
<feature type="domain" description="Ig-like" evidence="8">
    <location>
        <begin position="20"/>
        <end position="136"/>
    </location>
</feature>
<dbReference type="PROSITE" id="PS50835">
    <property type="entry name" value="IG_LIKE"/>
    <property type="match status" value="2"/>
</dbReference>
<keyword evidence="2" id="KW-0732">Signal</keyword>